<proteinExistence type="predicted"/>
<gene>
    <name evidence="1" type="ORF">HMPREF3213_01810</name>
</gene>
<comment type="caution">
    <text evidence="1">The sequence shown here is derived from an EMBL/GenBank/DDBJ whole genome shotgun (WGS) entry which is preliminary data.</text>
</comment>
<sequence length="44" mass="5205">MNLLFGQHLTFPEKNCIQLDLYWKMPKLQSGKLMQDDIVPTLKK</sequence>
<evidence type="ECO:0000313" key="1">
    <source>
        <dbReference type="EMBL" id="KWZ82349.1"/>
    </source>
</evidence>
<dbReference type="AlphaFoldDB" id="A0A133KRS7"/>
<organism evidence="1 2">
    <name type="scientific">Heyndrickxia coagulans</name>
    <name type="common">Weizmannia coagulans</name>
    <dbReference type="NCBI Taxonomy" id="1398"/>
    <lineage>
        <taxon>Bacteria</taxon>
        <taxon>Bacillati</taxon>
        <taxon>Bacillota</taxon>
        <taxon>Bacilli</taxon>
        <taxon>Bacillales</taxon>
        <taxon>Bacillaceae</taxon>
        <taxon>Heyndrickxia</taxon>
    </lineage>
</organism>
<evidence type="ECO:0000313" key="2">
    <source>
        <dbReference type="Proteomes" id="UP000070376"/>
    </source>
</evidence>
<dbReference type="Proteomes" id="UP000070376">
    <property type="component" value="Unassembled WGS sequence"/>
</dbReference>
<accession>A0A133KRS7</accession>
<name>A0A133KRS7_HEYCO</name>
<reference evidence="2" key="1">
    <citation type="submission" date="2016-01" db="EMBL/GenBank/DDBJ databases">
        <authorList>
            <person name="Mitreva M."/>
            <person name="Pepin K.H."/>
            <person name="Mihindukulasuriya K.A."/>
            <person name="Fulton R."/>
            <person name="Fronick C."/>
            <person name="O'Laughlin M."/>
            <person name="Miner T."/>
            <person name="Herter B."/>
            <person name="Rosa B.A."/>
            <person name="Cordes M."/>
            <person name="Tomlinson C."/>
            <person name="Wollam A."/>
            <person name="Palsikar V.B."/>
            <person name="Mardis E.R."/>
            <person name="Wilson R.K."/>
        </authorList>
    </citation>
    <scope>NUCLEOTIDE SEQUENCE [LARGE SCALE GENOMIC DNA]</scope>
    <source>
        <strain evidence="2">GED7749B</strain>
    </source>
</reference>
<dbReference type="EMBL" id="LRPN01000059">
    <property type="protein sequence ID" value="KWZ82349.1"/>
    <property type="molecule type" value="Genomic_DNA"/>
</dbReference>
<protein>
    <submittedName>
        <fullName evidence="1">Uncharacterized protein</fullName>
    </submittedName>
</protein>